<evidence type="ECO:0000256" key="2">
    <source>
        <dbReference type="ARBA" id="ARBA00022448"/>
    </source>
</evidence>
<dbReference type="InterPro" id="IPR052031">
    <property type="entry name" value="Membrane_Transporter-Flippase"/>
</dbReference>
<evidence type="ECO:0000313" key="8">
    <source>
        <dbReference type="EMBL" id="MEL0617468.1"/>
    </source>
</evidence>
<gene>
    <name evidence="8" type="ORF">V6243_11580</name>
</gene>
<dbReference type="Pfam" id="PF01554">
    <property type="entry name" value="MatE"/>
    <property type="match status" value="2"/>
</dbReference>
<comment type="caution">
    <text evidence="8">The sequence shown here is derived from an EMBL/GenBank/DDBJ whole genome shotgun (WGS) entry which is preliminary data.</text>
</comment>
<name>A0ABU9GG61_COBMA</name>
<accession>A0ABU9GG61</accession>
<keyword evidence="6 7" id="KW-0472">Membrane</keyword>
<dbReference type="InterPro" id="IPR048279">
    <property type="entry name" value="MdtK-like"/>
</dbReference>
<comment type="subcellular location">
    <subcellularLocation>
        <location evidence="1">Cell inner membrane</location>
        <topology evidence="1">Multi-pass membrane protein</topology>
    </subcellularLocation>
</comment>
<evidence type="ECO:0000313" key="9">
    <source>
        <dbReference type="Proteomes" id="UP001378242"/>
    </source>
</evidence>
<dbReference type="Proteomes" id="UP001378242">
    <property type="component" value="Unassembled WGS sequence"/>
</dbReference>
<dbReference type="NCBIfam" id="TIGR00797">
    <property type="entry name" value="matE"/>
    <property type="match status" value="1"/>
</dbReference>
<proteinExistence type="predicted"/>
<evidence type="ECO:0000256" key="5">
    <source>
        <dbReference type="ARBA" id="ARBA00022989"/>
    </source>
</evidence>
<evidence type="ECO:0000256" key="7">
    <source>
        <dbReference type="SAM" id="Phobius"/>
    </source>
</evidence>
<feature type="transmembrane region" description="Helical" evidence="7">
    <location>
        <begin position="339"/>
        <end position="364"/>
    </location>
</feature>
<dbReference type="PIRSF" id="PIRSF006603">
    <property type="entry name" value="DinF"/>
    <property type="match status" value="1"/>
</dbReference>
<keyword evidence="2" id="KW-0813">Transport</keyword>
<dbReference type="InterPro" id="IPR002528">
    <property type="entry name" value="MATE_fam"/>
</dbReference>
<protein>
    <submittedName>
        <fullName evidence="8">MATE family efflux transporter</fullName>
    </submittedName>
</protein>
<keyword evidence="3" id="KW-1003">Cell membrane</keyword>
<feature type="transmembrane region" description="Helical" evidence="7">
    <location>
        <begin position="376"/>
        <end position="396"/>
    </location>
</feature>
<feature type="transmembrane region" description="Helical" evidence="7">
    <location>
        <begin position="181"/>
        <end position="206"/>
    </location>
</feature>
<evidence type="ECO:0000256" key="1">
    <source>
        <dbReference type="ARBA" id="ARBA00004429"/>
    </source>
</evidence>
<evidence type="ECO:0000256" key="3">
    <source>
        <dbReference type="ARBA" id="ARBA00022475"/>
    </source>
</evidence>
<feature type="transmembrane region" description="Helical" evidence="7">
    <location>
        <begin position="306"/>
        <end position="327"/>
    </location>
</feature>
<dbReference type="EMBL" id="JBAKAP010000012">
    <property type="protein sequence ID" value="MEL0617468.1"/>
    <property type="molecule type" value="Genomic_DNA"/>
</dbReference>
<feature type="transmembrane region" description="Helical" evidence="7">
    <location>
        <begin position="77"/>
        <end position="103"/>
    </location>
</feature>
<keyword evidence="5 7" id="KW-1133">Transmembrane helix</keyword>
<dbReference type="PANTHER" id="PTHR43549">
    <property type="entry name" value="MULTIDRUG RESISTANCE PROTEIN YPNP-RELATED"/>
    <property type="match status" value="1"/>
</dbReference>
<evidence type="ECO:0000256" key="4">
    <source>
        <dbReference type="ARBA" id="ARBA00022692"/>
    </source>
</evidence>
<keyword evidence="9" id="KW-1185">Reference proteome</keyword>
<dbReference type="RefSeq" id="WP_103751404.1">
    <property type="nucleotide sequence ID" value="NZ_CP047970.1"/>
</dbReference>
<feature type="transmembrane region" description="Helical" evidence="7">
    <location>
        <begin position="227"/>
        <end position="255"/>
    </location>
</feature>
<feature type="transmembrane region" description="Helical" evidence="7">
    <location>
        <begin position="155"/>
        <end position="175"/>
    </location>
</feature>
<dbReference type="PANTHER" id="PTHR43549:SF3">
    <property type="entry name" value="MULTIDRUG RESISTANCE PROTEIN YPNP-RELATED"/>
    <property type="match status" value="1"/>
</dbReference>
<feature type="transmembrane region" description="Helical" evidence="7">
    <location>
        <begin position="261"/>
        <end position="285"/>
    </location>
</feature>
<sequence length="443" mass="47294">MSRLWRSTLPMTIGIMGLLGFNLVDAAFVSRLGTAPLAAQSFTFPLTFLIIGVQVGMGIAIAAIVSRTLGAGEDARARRLGSVVVLVSGGLLALLMVGLWLIRAPAFHLLGANDQELSLIEQYWGPWLVASWVGAMAYVLYSLFRAHGNTRLPGVMMLVTSLLNLALDPLLIFGLGPVPGFGLAGAAWATLIAFVIGLMVTTFKLLQEEWIAVQGLVQEWRDSWRQLTGIAAPAILSQMMPAVSAMLVTAIVATLGQTQVAAWGIACRLETFSLIVVLALTMSLPPWLGRCYGAGRWQEVRRLMNLVARIVIIWQLVLGVVVALLAVPLSRLLVGNEEVGAALVLLIPWMLPSYAFLGICMLVVSAANALGWPLRATLLSFLRLFVCFLPAVWLGAELDGLRGVAIGAAIGNLLAGIVAWRLYRQAIGGLGKPSRGPVESATA</sequence>
<organism evidence="8 9">
    <name type="scientific">Cobetia marina</name>
    <name type="common">Deleya marina</name>
    <dbReference type="NCBI Taxonomy" id="28258"/>
    <lineage>
        <taxon>Bacteria</taxon>
        <taxon>Pseudomonadati</taxon>
        <taxon>Pseudomonadota</taxon>
        <taxon>Gammaproteobacteria</taxon>
        <taxon>Oceanospirillales</taxon>
        <taxon>Halomonadaceae</taxon>
        <taxon>Cobetia</taxon>
    </lineage>
</organism>
<feature type="transmembrane region" description="Helical" evidence="7">
    <location>
        <begin position="402"/>
        <end position="423"/>
    </location>
</feature>
<feature type="transmembrane region" description="Helical" evidence="7">
    <location>
        <begin position="42"/>
        <end position="65"/>
    </location>
</feature>
<reference evidence="8 9" key="1">
    <citation type="submission" date="2024-02" db="EMBL/GenBank/DDBJ databases">
        <title>Bacteria isolated from the canopy kelp, Nereocystis luetkeana.</title>
        <authorList>
            <person name="Pfister C.A."/>
            <person name="Younker I.T."/>
            <person name="Light S.H."/>
        </authorList>
    </citation>
    <scope>NUCLEOTIDE SEQUENCE [LARGE SCALE GENOMIC DNA]</scope>
    <source>
        <strain evidence="8 9">TI.5.07</strain>
    </source>
</reference>
<keyword evidence="4 7" id="KW-0812">Transmembrane</keyword>
<feature type="transmembrane region" description="Helical" evidence="7">
    <location>
        <begin position="123"/>
        <end position="143"/>
    </location>
</feature>
<evidence type="ECO:0000256" key="6">
    <source>
        <dbReference type="ARBA" id="ARBA00023136"/>
    </source>
</evidence>